<reference evidence="2 3" key="1">
    <citation type="journal article" date="2014" name="Virology">
        <title>The complete genome sequence of the Alphaentomopoxvirus Anomala cuprea entomopoxvirus, including its terminal hairpin loop sequences, suggests a potentially unique mode of apoptosis inhibition and mode of DNA replication.</title>
        <authorList>
            <person name="Mitsuhashi W."/>
            <person name="Miyamoto K."/>
            <person name="Wada S."/>
        </authorList>
    </citation>
    <scope>NUCLEOTIDE SEQUENCE [LARGE SCALE GENOMIC DNA]</scope>
    <source>
        <strain evidence="2">CV6M</strain>
    </source>
</reference>
<feature type="domain" description="DUF3627" evidence="1">
    <location>
        <begin position="2"/>
        <end position="62"/>
    </location>
</feature>
<dbReference type="Proteomes" id="UP000174145">
    <property type="component" value="Segment"/>
</dbReference>
<evidence type="ECO:0000259" key="1">
    <source>
        <dbReference type="Pfam" id="PF12299"/>
    </source>
</evidence>
<name>W6JJ05_9POXV</name>
<dbReference type="InterPro" id="IPR022549">
    <property type="entry name" value="DUF3627"/>
</dbReference>
<dbReference type="EMBL" id="AP013055">
    <property type="protein sequence ID" value="BAO49557.1"/>
    <property type="molecule type" value="Genomic_DNA"/>
</dbReference>
<dbReference type="RefSeq" id="YP_009001670.1">
    <property type="nucleotide sequence ID" value="NC_023426.1"/>
</dbReference>
<keyword evidence="3" id="KW-1185">Reference proteome</keyword>
<accession>W6JJ05</accession>
<protein>
    <submittedName>
        <fullName evidence="2">Putative antirepressor</fullName>
    </submittedName>
</protein>
<dbReference type="KEGG" id="vg:18263626"/>
<evidence type="ECO:0000313" key="3">
    <source>
        <dbReference type="Proteomes" id="UP000174145"/>
    </source>
</evidence>
<evidence type="ECO:0000313" key="2">
    <source>
        <dbReference type="EMBL" id="BAO49557.1"/>
    </source>
</evidence>
<dbReference type="GeneID" id="18263626"/>
<proteinExistence type="predicted"/>
<organism evidence="2 3">
    <name type="scientific">Alphaentomopoxvirus acuprea</name>
    <dbReference type="NCBI Taxonomy" id="62099"/>
    <lineage>
        <taxon>Viruses</taxon>
        <taxon>Varidnaviria</taxon>
        <taxon>Bamfordvirae</taxon>
        <taxon>Nucleocytoviricota</taxon>
        <taxon>Pokkesviricetes</taxon>
        <taxon>Chitovirales</taxon>
        <taxon>Poxviridae</taxon>
        <taxon>Entomopoxvirinae</taxon>
        <taxon>Alphaentomopoxvirus</taxon>
    </lineage>
</organism>
<dbReference type="Pfam" id="PF12299">
    <property type="entry name" value="DUF3627"/>
    <property type="match status" value="1"/>
</dbReference>
<sequence length="102" mass="12235">MIMKNKNNNKEFKFIRSQQNYIDKNITKWTNHYEIIIDQKENPNPTDLCARLKEEIKKNDKIDSLNKDDYIKININSFMLGSCTESEFIELVKKLDNNKYDI</sequence>